<dbReference type="GO" id="GO:0005681">
    <property type="term" value="C:spliceosomal complex"/>
    <property type="evidence" value="ECO:0007669"/>
    <property type="project" value="InterPro"/>
</dbReference>
<feature type="compositionally biased region" description="Basic and acidic residues" evidence="2">
    <location>
        <begin position="379"/>
        <end position="399"/>
    </location>
</feature>
<dbReference type="GO" id="GO:0000398">
    <property type="term" value="P:mRNA splicing, via spliceosome"/>
    <property type="evidence" value="ECO:0007669"/>
    <property type="project" value="InterPro"/>
</dbReference>
<gene>
    <name evidence="4" type="ORF">JKP88DRAFT_193100</name>
</gene>
<feature type="region of interest" description="Disordered" evidence="2">
    <location>
        <begin position="17"/>
        <end position="38"/>
    </location>
</feature>
<evidence type="ECO:0000313" key="5">
    <source>
        <dbReference type="Proteomes" id="UP000664859"/>
    </source>
</evidence>
<dbReference type="Proteomes" id="UP000664859">
    <property type="component" value="Unassembled WGS sequence"/>
</dbReference>
<dbReference type="InterPro" id="IPR004015">
    <property type="entry name" value="SKI-int_prot_SKIP_SNW-dom"/>
</dbReference>
<feature type="region of interest" description="Disordered" evidence="2">
    <location>
        <begin position="350"/>
        <end position="399"/>
    </location>
</feature>
<comment type="caution">
    <text evidence="4">The sequence shown here is derived from an EMBL/GenBank/DDBJ whole genome shotgun (WGS) entry which is preliminary data.</text>
</comment>
<evidence type="ECO:0000313" key="4">
    <source>
        <dbReference type="EMBL" id="KAG5189007.1"/>
    </source>
</evidence>
<reference evidence="4" key="1">
    <citation type="submission" date="2021-02" db="EMBL/GenBank/DDBJ databases">
        <title>First Annotated Genome of the Yellow-green Alga Tribonema minus.</title>
        <authorList>
            <person name="Mahan K.M."/>
        </authorList>
    </citation>
    <scope>NUCLEOTIDE SEQUENCE</scope>
    <source>
        <strain evidence="4">UTEX B ZZ1240</strain>
    </source>
</reference>
<feature type="region of interest" description="Disordered" evidence="2">
    <location>
        <begin position="209"/>
        <end position="238"/>
    </location>
</feature>
<dbReference type="OrthoDB" id="666364at2759"/>
<dbReference type="PANTHER" id="PTHR12096">
    <property type="entry name" value="NUCLEAR PROTEIN SKIP-RELATED"/>
    <property type="match status" value="1"/>
</dbReference>
<organism evidence="4 5">
    <name type="scientific">Tribonema minus</name>
    <dbReference type="NCBI Taxonomy" id="303371"/>
    <lineage>
        <taxon>Eukaryota</taxon>
        <taxon>Sar</taxon>
        <taxon>Stramenopiles</taxon>
        <taxon>Ochrophyta</taxon>
        <taxon>PX clade</taxon>
        <taxon>Xanthophyceae</taxon>
        <taxon>Tribonematales</taxon>
        <taxon>Tribonemataceae</taxon>
        <taxon>Tribonema</taxon>
    </lineage>
</organism>
<evidence type="ECO:0000256" key="1">
    <source>
        <dbReference type="ARBA" id="ARBA00010197"/>
    </source>
</evidence>
<dbReference type="Pfam" id="PF02731">
    <property type="entry name" value="SKIP_SNW"/>
    <property type="match status" value="1"/>
</dbReference>
<dbReference type="EMBL" id="JAFCMP010000058">
    <property type="protein sequence ID" value="KAG5189007.1"/>
    <property type="molecule type" value="Genomic_DNA"/>
</dbReference>
<accession>A0A835ZBA7</accession>
<feature type="domain" description="SKI-interacting protein SKIP SNW" evidence="3">
    <location>
        <begin position="181"/>
        <end position="340"/>
    </location>
</feature>
<feature type="region of interest" description="Disordered" evidence="2">
    <location>
        <begin position="495"/>
        <end position="521"/>
    </location>
</feature>
<evidence type="ECO:0000256" key="2">
    <source>
        <dbReference type="SAM" id="MobiDB-lite"/>
    </source>
</evidence>
<dbReference type="AlphaFoldDB" id="A0A835ZBA7"/>
<sequence>MATFLPAPRHQYAVRDDRGAIPTAPSRPKPVIPPYGQRQKFVPRTMADFGDGGAYPEVHVAQYPLGMGKPGANTAAAAGAVGGGGANSSAIVAVDVDASGKVKHDAIVKQGTNRDKLVQTQLNNVKEKAGDTDKLAVPTEDEEIATAERTRLALEKIVGVKVTSATPAGMISQQLATKEAEFVRYTPNPNAPGFNPAAKQRVIRMVEVQQDPLEPPKHKHKKVPRGPPDDPVPVLHSPPRKVTVADQAAWKIPPCISNWKNARGYTIPLDKRLAADGRGLVEATVSHNFATLSESLYIAERKAREETRLRADMTKALALKEKEAKEGELRELAARARMERAGISAPLAAAAGGGVQGEEGGVQGGGGAGDEDERVAAQQRERLRAERKKDRERELRLESMKGNFKKGKVERERDISEKIALGQLKGTGGGAGGEGLYDSRLFNQSAGMSSGFGDESDYNLYSKPMLDRGEGAGIYRPRKSDGDAFGDAEEQMKQLTSTSRFKADRGFKGTEAGVSHRGAEPVQFERDAEEADPFGLDAFLQEATKGGKK</sequence>
<feature type="compositionally biased region" description="Gly residues" evidence="2">
    <location>
        <begin position="351"/>
        <end position="368"/>
    </location>
</feature>
<proteinExistence type="inferred from homology"/>
<name>A0A835ZBA7_9STRA</name>
<protein>
    <submittedName>
        <fullName evidence="4">SKIP/SNW domain-containing protein</fullName>
    </submittedName>
</protein>
<dbReference type="InterPro" id="IPR017862">
    <property type="entry name" value="SKI-int_prot_SKIP"/>
</dbReference>
<keyword evidence="5" id="KW-1185">Reference proteome</keyword>
<evidence type="ECO:0000259" key="3">
    <source>
        <dbReference type="Pfam" id="PF02731"/>
    </source>
</evidence>
<feature type="region of interest" description="Disordered" evidence="2">
    <location>
        <begin position="467"/>
        <end position="486"/>
    </location>
</feature>
<comment type="similarity">
    <text evidence="1">Belongs to the SNW family.</text>
</comment>